<evidence type="ECO:0000313" key="1">
    <source>
        <dbReference type="EMBL" id="KAH3779206.1"/>
    </source>
</evidence>
<name>A0A9D4EGB2_DREPO</name>
<evidence type="ECO:0000313" key="2">
    <source>
        <dbReference type="Proteomes" id="UP000828390"/>
    </source>
</evidence>
<gene>
    <name evidence="1" type="ORF">DPMN_180688</name>
</gene>
<comment type="caution">
    <text evidence="1">The sequence shown here is derived from an EMBL/GenBank/DDBJ whole genome shotgun (WGS) entry which is preliminary data.</text>
</comment>
<dbReference type="Gene3D" id="3.30.70.1820">
    <property type="entry name" value="L1 transposable element, RRM domain"/>
    <property type="match status" value="1"/>
</dbReference>
<dbReference type="Proteomes" id="UP000828390">
    <property type="component" value="Unassembled WGS sequence"/>
</dbReference>
<reference evidence="1" key="1">
    <citation type="journal article" date="2019" name="bioRxiv">
        <title>The Genome of the Zebra Mussel, Dreissena polymorpha: A Resource for Invasive Species Research.</title>
        <authorList>
            <person name="McCartney M.A."/>
            <person name="Auch B."/>
            <person name="Kono T."/>
            <person name="Mallez S."/>
            <person name="Zhang Y."/>
            <person name="Obille A."/>
            <person name="Becker A."/>
            <person name="Abrahante J.E."/>
            <person name="Garbe J."/>
            <person name="Badalamenti J.P."/>
            <person name="Herman A."/>
            <person name="Mangelson H."/>
            <person name="Liachko I."/>
            <person name="Sullivan S."/>
            <person name="Sone E.D."/>
            <person name="Koren S."/>
            <person name="Silverstein K.A.T."/>
            <person name="Beckman K.B."/>
            <person name="Gohl D.M."/>
        </authorList>
    </citation>
    <scope>NUCLEOTIDE SEQUENCE</scope>
    <source>
        <strain evidence="1">Duluth1</strain>
        <tissue evidence="1">Whole animal</tissue>
    </source>
</reference>
<reference evidence="1" key="2">
    <citation type="submission" date="2020-11" db="EMBL/GenBank/DDBJ databases">
        <authorList>
            <person name="McCartney M.A."/>
            <person name="Auch B."/>
            <person name="Kono T."/>
            <person name="Mallez S."/>
            <person name="Becker A."/>
            <person name="Gohl D.M."/>
            <person name="Silverstein K.A.T."/>
            <person name="Koren S."/>
            <person name="Bechman K.B."/>
            <person name="Herman A."/>
            <person name="Abrahante J.E."/>
            <person name="Garbe J."/>
        </authorList>
    </citation>
    <scope>NUCLEOTIDE SEQUENCE</scope>
    <source>
        <strain evidence="1">Duluth1</strain>
        <tissue evidence="1">Whole animal</tissue>
    </source>
</reference>
<sequence>MRNNLIFTSVSEDNICGNESPEVTERKLRQHLHDALKLAKETVSGIRCERVHRSPGQPVPGRVRTIVAKFTYFQDLELVGKKWKSLAGTNFKMYE</sequence>
<dbReference type="EMBL" id="JAIWYP010000009">
    <property type="protein sequence ID" value="KAH3779206.1"/>
    <property type="molecule type" value="Genomic_DNA"/>
</dbReference>
<keyword evidence="2" id="KW-1185">Reference proteome</keyword>
<protein>
    <submittedName>
        <fullName evidence="1">Uncharacterized protein</fullName>
    </submittedName>
</protein>
<dbReference type="AlphaFoldDB" id="A0A9D4EGB2"/>
<proteinExistence type="predicted"/>
<accession>A0A9D4EGB2</accession>
<organism evidence="1 2">
    <name type="scientific">Dreissena polymorpha</name>
    <name type="common">Zebra mussel</name>
    <name type="synonym">Mytilus polymorpha</name>
    <dbReference type="NCBI Taxonomy" id="45954"/>
    <lineage>
        <taxon>Eukaryota</taxon>
        <taxon>Metazoa</taxon>
        <taxon>Spiralia</taxon>
        <taxon>Lophotrochozoa</taxon>
        <taxon>Mollusca</taxon>
        <taxon>Bivalvia</taxon>
        <taxon>Autobranchia</taxon>
        <taxon>Heteroconchia</taxon>
        <taxon>Euheterodonta</taxon>
        <taxon>Imparidentia</taxon>
        <taxon>Neoheterodontei</taxon>
        <taxon>Myida</taxon>
        <taxon>Dreissenoidea</taxon>
        <taxon>Dreissenidae</taxon>
        <taxon>Dreissena</taxon>
    </lineage>
</organism>